<dbReference type="PROSITE" id="PS50109">
    <property type="entry name" value="HIS_KIN"/>
    <property type="match status" value="1"/>
</dbReference>
<dbReference type="CDD" id="cd00156">
    <property type="entry name" value="REC"/>
    <property type="match status" value="1"/>
</dbReference>
<dbReference type="SUPFAM" id="SSF55874">
    <property type="entry name" value="ATPase domain of HSP90 chaperone/DNA topoisomerase II/histidine kinase"/>
    <property type="match status" value="1"/>
</dbReference>
<dbReference type="InterPro" id="IPR003661">
    <property type="entry name" value="HisK_dim/P_dom"/>
</dbReference>
<dbReference type="SMART" id="SM00387">
    <property type="entry name" value="HATPase_c"/>
    <property type="match status" value="1"/>
</dbReference>
<dbReference type="EMBL" id="BSOA01000052">
    <property type="protein sequence ID" value="GLQ90812.1"/>
    <property type="molecule type" value="Genomic_DNA"/>
</dbReference>
<protein>
    <recommendedName>
        <fullName evidence="2">histidine kinase</fullName>
        <ecNumber evidence="2">2.7.13.3</ecNumber>
    </recommendedName>
</protein>
<feature type="domain" description="Histidine kinase" evidence="11">
    <location>
        <begin position="161"/>
        <end position="380"/>
    </location>
</feature>
<feature type="domain" description="Response regulatory" evidence="12">
    <location>
        <begin position="403"/>
        <end position="520"/>
    </location>
</feature>
<dbReference type="Pfam" id="PF00512">
    <property type="entry name" value="HisKA"/>
    <property type="match status" value="1"/>
</dbReference>
<evidence type="ECO:0000256" key="9">
    <source>
        <dbReference type="PROSITE-ProRule" id="PRU00169"/>
    </source>
</evidence>
<keyword evidence="3 9" id="KW-0597">Phosphoprotein</keyword>
<evidence type="ECO:0000256" key="2">
    <source>
        <dbReference type="ARBA" id="ARBA00012438"/>
    </source>
</evidence>
<dbReference type="PRINTS" id="PR00344">
    <property type="entry name" value="BCTRLSENSOR"/>
</dbReference>
<dbReference type="Gene3D" id="3.30.565.10">
    <property type="entry name" value="Histidine kinase-like ATPase, C-terminal domain"/>
    <property type="match status" value="1"/>
</dbReference>
<comment type="caution">
    <text evidence="13">The sequence shown here is derived from an EMBL/GenBank/DDBJ whole genome shotgun (WGS) entry which is preliminary data.</text>
</comment>
<evidence type="ECO:0000259" key="11">
    <source>
        <dbReference type="PROSITE" id="PS50109"/>
    </source>
</evidence>
<dbReference type="Pfam" id="PF02518">
    <property type="entry name" value="HATPase_c"/>
    <property type="match status" value="1"/>
</dbReference>
<dbReference type="Gene3D" id="3.40.50.2300">
    <property type="match status" value="2"/>
</dbReference>
<dbReference type="Proteomes" id="UP001156627">
    <property type="component" value="Unassembled WGS sequence"/>
</dbReference>
<dbReference type="Pfam" id="PF00072">
    <property type="entry name" value="Response_reg"/>
    <property type="match status" value="1"/>
</dbReference>
<evidence type="ECO:0000256" key="5">
    <source>
        <dbReference type="ARBA" id="ARBA00022741"/>
    </source>
</evidence>
<dbReference type="InterPro" id="IPR036097">
    <property type="entry name" value="HisK_dim/P_sf"/>
</dbReference>
<dbReference type="EC" id="2.7.13.3" evidence="2"/>
<keyword evidence="7" id="KW-0067">ATP-binding</keyword>
<evidence type="ECO:0000256" key="10">
    <source>
        <dbReference type="SAM" id="Coils"/>
    </source>
</evidence>
<organism evidence="13 14">
    <name type="scientific">Dyella flagellata</name>
    <dbReference type="NCBI Taxonomy" id="1867833"/>
    <lineage>
        <taxon>Bacteria</taxon>
        <taxon>Pseudomonadati</taxon>
        <taxon>Pseudomonadota</taxon>
        <taxon>Gammaproteobacteria</taxon>
        <taxon>Lysobacterales</taxon>
        <taxon>Rhodanobacteraceae</taxon>
        <taxon>Dyella</taxon>
    </lineage>
</organism>
<dbReference type="PANTHER" id="PTHR43065">
    <property type="entry name" value="SENSOR HISTIDINE KINASE"/>
    <property type="match status" value="1"/>
</dbReference>
<dbReference type="Gene3D" id="1.10.287.130">
    <property type="match status" value="1"/>
</dbReference>
<dbReference type="SMART" id="SM00388">
    <property type="entry name" value="HisKA"/>
    <property type="match status" value="1"/>
</dbReference>
<comment type="catalytic activity">
    <reaction evidence="1">
        <text>ATP + protein L-histidine = ADP + protein N-phospho-L-histidine.</text>
        <dbReference type="EC" id="2.7.13.3"/>
    </reaction>
</comment>
<evidence type="ECO:0000256" key="8">
    <source>
        <dbReference type="ARBA" id="ARBA00023012"/>
    </source>
</evidence>
<feature type="modified residue" description="4-aspartylphosphate" evidence="9">
    <location>
        <position position="66"/>
    </location>
</feature>
<dbReference type="GO" id="GO:0016301">
    <property type="term" value="F:kinase activity"/>
    <property type="evidence" value="ECO:0007669"/>
    <property type="project" value="UniProtKB-KW"/>
</dbReference>
<evidence type="ECO:0000256" key="3">
    <source>
        <dbReference type="ARBA" id="ARBA00022553"/>
    </source>
</evidence>
<evidence type="ECO:0000256" key="7">
    <source>
        <dbReference type="ARBA" id="ARBA00022840"/>
    </source>
</evidence>
<feature type="modified residue" description="4-aspartylphosphate" evidence="9">
    <location>
        <position position="453"/>
    </location>
</feature>
<dbReference type="PROSITE" id="PS50110">
    <property type="entry name" value="RESPONSE_REGULATORY"/>
    <property type="match status" value="2"/>
</dbReference>
<keyword evidence="6 13" id="KW-0418">Kinase</keyword>
<keyword evidence="10" id="KW-0175">Coiled coil</keyword>
<dbReference type="InterPro" id="IPR003594">
    <property type="entry name" value="HATPase_dom"/>
</dbReference>
<dbReference type="InterPro" id="IPR005467">
    <property type="entry name" value="His_kinase_dom"/>
</dbReference>
<keyword evidence="5" id="KW-0547">Nucleotide-binding</keyword>
<evidence type="ECO:0000259" key="12">
    <source>
        <dbReference type="PROSITE" id="PS50110"/>
    </source>
</evidence>
<gene>
    <name evidence="13" type="ORF">GCM10007898_43880</name>
</gene>
<keyword evidence="8" id="KW-0902">Two-component regulatory system</keyword>
<dbReference type="SMART" id="SM00448">
    <property type="entry name" value="REC"/>
    <property type="match status" value="2"/>
</dbReference>
<dbReference type="InterPro" id="IPR011006">
    <property type="entry name" value="CheY-like_superfamily"/>
</dbReference>
<evidence type="ECO:0000256" key="1">
    <source>
        <dbReference type="ARBA" id="ARBA00000085"/>
    </source>
</evidence>
<reference evidence="14" key="1">
    <citation type="journal article" date="2019" name="Int. J. Syst. Evol. Microbiol.">
        <title>The Global Catalogue of Microorganisms (GCM) 10K type strain sequencing project: providing services to taxonomists for standard genome sequencing and annotation.</title>
        <authorList>
            <consortium name="The Broad Institute Genomics Platform"/>
            <consortium name="The Broad Institute Genome Sequencing Center for Infectious Disease"/>
            <person name="Wu L."/>
            <person name="Ma J."/>
        </authorList>
    </citation>
    <scope>NUCLEOTIDE SEQUENCE [LARGE SCALE GENOMIC DNA]</scope>
    <source>
        <strain evidence="14">NBRC 111981</strain>
    </source>
</reference>
<proteinExistence type="predicted"/>
<dbReference type="RefSeq" id="WP_284334228.1">
    <property type="nucleotide sequence ID" value="NZ_BSOA01000052.1"/>
</dbReference>
<dbReference type="SUPFAM" id="SSF52172">
    <property type="entry name" value="CheY-like"/>
    <property type="match status" value="2"/>
</dbReference>
<dbReference type="InterPro" id="IPR004358">
    <property type="entry name" value="Sig_transdc_His_kin-like_C"/>
</dbReference>
<dbReference type="InterPro" id="IPR001789">
    <property type="entry name" value="Sig_transdc_resp-reg_receiver"/>
</dbReference>
<evidence type="ECO:0000256" key="6">
    <source>
        <dbReference type="ARBA" id="ARBA00022777"/>
    </source>
</evidence>
<dbReference type="InterPro" id="IPR036890">
    <property type="entry name" value="HATPase_C_sf"/>
</dbReference>
<evidence type="ECO:0000256" key="4">
    <source>
        <dbReference type="ARBA" id="ARBA00022679"/>
    </source>
</evidence>
<keyword evidence="4" id="KW-0808">Transferase</keyword>
<feature type="coiled-coil region" evidence="10">
    <location>
        <begin position="123"/>
        <end position="150"/>
    </location>
</feature>
<evidence type="ECO:0000313" key="13">
    <source>
        <dbReference type="EMBL" id="GLQ90812.1"/>
    </source>
</evidence>
<accession>A0ABQ5XIP3</accession>
<sequence>MPDKSSQQRTLPRIRVLQVEDSPLDAELMLTELQADGIDYEVRLVDDEPSYVETLKSFKPHIVLSDLSMPGFSGQRALELLRDHSQDIPFIYVSATLGEEAAIAALREGATDYILKQNPARLASAVRRALREADEQRARARAEAELIRIQRFESLAMLAGGLSHDLRNLLQPLLLAGESLQDYQDDPRLARLGALVRDCGRRGLEMVQSMLSFARGAHRAEQVKVKALIDALSLLLQGSVPRTMTLDIEVTDPQLTFEGNHTELQQCLLNLCLNAMQAMPEGGILRVTTGRAKLDARFFLEHEEAIPGEYVRFSVADTGVGMTEEVRARIFEPFFTTKDDGTGLGLHLCRRIVYSHGGVMRMDSIVGEGSCFDMYIPLVRAVDETADDESIENDANLHGNAEHVLLVVEEAGQLTLLSDTLDAWGYEVHCSQSGTAALQWIEACGLPDLVVMDGDLSLFTSERTLAALSQYGYRRGVVVLCRADDPRDSGKLHMPDGNRVRRLNKPAGTRALLHAVRESLREGGKGKSRH</sequence>
<dbReference type="PANTHER" id="PTHR43065:SF46">
    <property type="entry name" value="C4-DICARBOXYLATE TRANSPORT SENSOR PROTEIN DCTB"/>
    <property type="match status" value="1"/>
</dbReference>
<keyword evidence="14" id="KW-1185">Reference proteome</keyword>
<dbReference type="SUPFAM" id="SSF47384">
    <property type="entry name" value="Homodimeric domain of signal transducing histidine kinase"/>
    <property type="match status" value="1"/>
</dbReference>
<name>A0ABQ5XIP3_9GAMM</name>
<feature type="domain" description="Response regulatory" evidence="12">
    <location>
        <begin position="15"/>
        <end position="131"/>
    </location>
</feature>
<evidence type="ECO:0000313" key="14">
    <source>
        <dbReference type="Proteomes" id="UP001156627"/>
    </source>
</evidence>